<dbReference type="Proteomes" id="UP000282483">
    <property type="component" value="Chromosome"/>
</dbReference>
<protein>
    <submittedName>
        <fullName evidence="1">PAS domain S-box</fullName>
    </submittedName>
</protein>
<dbReference type="KEGG" id="rvi:RVIR1_06350"/>
<accession>A0A2Z5UUI6</accession>
<sequence>MTKDIGKDGGGLQEVKKDDFLNRMPNHNYFAKDLNLRYIASECSDSTAMYAGVDSPKQLQGKSDYDLIWAPSAESFILTDRQALSNQPQINHKETVLVQNGFHDFLITKVKMYNRKEEVIGIVGLNICVDNFTISERKGKLDIEQIIIKI</sequence>
<dbReference type="AlphaFoldDB" id="A0A2Z5UUI6"/>
<reference evidence="1 2" key="1">
    <citation type="submission" date="2017-03" db="EMBL/GenBank/DDBJ databases">
        <title>The genome sequence of Candidatus Rickettsiella viridis.</title>
        <authorList>
            <person name="Nikoh N."/>
            <person name="Tsuchida T."/>
            <person name="Yamaguchi K."/>
            <person name="Maeda T."/>
            <person name="Shigenobu S."/>
            <person name="Fukatsu T."/>
        </authorList>
    </citation>
    <scope>NUCLEOTIDE SEQUENCE [LARGE SCALE GENOMIC DNA]</scope>
    <source>
        <strain evidence="1 2">Ap-RA04</strain>
    </source>
</reference>
<evidence type="ECO:0000313" key="2">
    <source>
        <dbReference type="Proteomes" id="UP000282483"/>
    </source>
</evidence>
<gene>
    <name evidence="1" type="ORF">RVIR1_06350</name>
</gene>
<evidence type="ECO:0000313" key="1">
    <source>
        <dbReference type="EMBL" id="BBB15134.1"/>
    </source>
</evidence>
<keyword evidence="2" id="KW-1185">Reference proteome</keyword>
<organism evidence="1 2">
    <name type="scientific">Candidatus Rickettsiella viridis</name>
    <dbReference type="NCBI Taxonomy" id="676208"/>
    <lineage>
        <taxon>Bacteria</taxon>
        <taxon>Pseudomonadati</taxon>
        <taxon>Pseudomonadota</taxon>
        <taxon>Gammaproteobacteria</taxon>
        <taxon>Legionellales</taxon>
        <taxon>Coxiellaceae</taxon>
        <taxon>Rickettsiella</taxon>
    </lineage>
</organism>
<proteinExistence type="predicted"/>
<dbReference type="EMBL" id="AP018005">
    <property type="protein sequence ID" value="BBB15134.1"/>
    <property type="molecule type" value="Genomic_DNA"/>
</dbReference>
<name>A0A2Z5UUI6_9COXI</name>
<dbReference type="OrthoDB" id="5637914at2"/>
<dbReference type="RefSeq" id="WP_126322618.1">
    <property type="nucleotide sequence ID" value="NZ_AP018005.1"/>
</dbReference>